<dbReference type="EMBL" id="BLAL01000304">
    <property type="protein sequence ID" value="GET02164.1"/>
    <property type="molecule type" value="Genomic_DNA"/>
</dbReference>
<reference evidence="1" key="1">
    <citation type="submission" date="2019-10" db="EMBL/GenBank/DDBJ databases">
        <title>Conservation and host-specific expression of non-tandemly repeated heterogenous ribosome RNA gene in arbuscular mycorrhizal fungi.</title>
        <authorList>
            <person name="Maeda T."/>
            <person name="Kobayashi Y."/>
            <person name="Nakagawa T."/>
            <person name="Ezawa T."/>
            <person name="Yamaguchi K."/>
            <person name="Bino T."/>
            <person name="Nishimoto Y."/>
            <person name="Shigenobu S."/>
            <person name="Kawaguchi M."/>
        </authorList>
    </citation>
    <scope>NUCLEOTIDE SEQUENCE</scope>
    <source>
        <strain evidence="1">HR1</strain>
    </source>
</reference>
<accession>A0A8H3MG37</accession>
<evidence type="ECO:0000313" key="1">
    <source>
        <dbReference type="EMBL" id="GET02164.1"/>
    </source>
</evidence>
<gene>
    <name evidence="1" type="ORF">RCL2_002854000</name>
</gene>
<name>A0A8H3MG37_9GLOM</name>
<protein>
    <submittedName>
        <fullName evidence="1">Uncharacterized protein</fullName>
    </submittedName>
</protein>
<comment type="caution">
    <text evidence="1">The sequence shown here is derived from an EMBL/GenBank/DDBJ whole genome shotgun (WGS) entry which is preliminary data.</text>
</comment>
<proteinExistence type="predicted"/>
<dbReference type="Proteomes" id="UP000615446">
    <property type="component" value="Unassembled WGS sequence"/>
</dbReference>
<organism evidence="1 2">
    <name type="scientific">Rhizophagus clarus</name>
    <dbReference type="NCBI Taxonomy" id="94130"/>
    <lineage>
        <taxon>Eukaryota</taxon>
        <taxon>Fungi</taxon>
        <taxon>Fungi incertae sedis</taxon>
        <taxon>Mucoromycota</taxon>
        <taxon>Glomeromycotina</taxon>
        <taxon>Glomeromycetes</taxon>
        <taxon>Glomerales</taxon>
        <taxon>Glomeraceae</taxon>
        <taxon>Rhizophagus</taxon>
    </lineage>
</organism>
<sequence>MPLLVPLFMVIIRIRKKAYQSYQSHHHWQKRFPPFVDNEEEIPPLDNVLLESLKMFHDPFHEFKLVKVNIWINITRRNY</sequence>
<evidence type="ECO:0000313" key="2">
    <source>
        <dbReference type="Proteomes" id="UP000615446"/>
    </source>
</evidence>
<dbReference type="AlphaFoldDB" id="A0A8H3MG37"/>